<name>A0A7G5C3F2_9BACL</name>
<sequence>MGRKKADLPAEKLEGLDLSKGPDKTVVVWKATRPLTVQEHEELSEKLRFEEKETGLEIILVPFSVEPSVSTGESNE</sequence>
<gene>
    <name evidence="1" type="ORF">FPL14_23110</name>
</gene>
<organism evidence="1 2">
    <name type="scientific">Cohnella cholangitidis</name>
    <dbReference type="NCBI Taxonomy" id="2598458"/>
    <lineage>
        <taxon>Bacteria</taxon>
        <taxon>Bacillati</taxon>
        <taxon>Bacillota</taxon>
        <taxon>Bacilli</taxon>
        <taxon>Bacillales</taxon>
        <taxon>Paenibacillaceae</taxon>
        <taxon>Cohnella</taxon>
    </lineage>
</organism>
<dbReference type="AlphaFoldDB" id="A0A7G5C3F2"/>
<dbReference type="RefSeq" id="WP_182299975.1">
    <property type="nucleotide sequence ID" value="NZ_CP041969.1"/>
</dbReference>
<proteinExistence type="predicted"/>
<reference evidence="1 2" key="1">
    <citation type="submission" date="2019-07" db="EMBL/GenBank/DDBJ databases">
        <authorList>
            <person name="Kim J.K."/>
            <person name="Cheong H.-M."/>
            <person name="Choi Y."/>
            <person name="Hwang K.J."/>
            <person name="Lee S."/>
            <person name="Choi C."/>
        </authorList>
    </citation>
    <scope>NUCLEOTIDE SEQUENCE [LARGE SCALE GENOMIC DNA]</scope>
    <source>
        <strain evidence="1 2">KS 22</strain>
    </source>
</reference>
<evidence type="ECO:0000313" key="2">
    <source>
        <dbReference type="Proteomes" id="UP000515679"/>
    </source>
</evidence>
<keyword evidence="2" id="KW-1185">Reference proteome</keyword>
<evidence type="ECO:0000313" key="1">
    <source>
        <dbReference type="EMBL" id="QMV43736.1"/>
    </source>
</evidence>
<dbReference type="KEGG" id="cchl:FPL14_23110"/>
<dbReference type="EMBL" id="CP041969">
    <property type="protein sequence ID" value="QMV43736.1"/>
    <property type="molecule type" value="Genomic_DNA"/>
</dbReference>
<dbReference type="Proteomes" id="UP000515679">
    <property type="component" value="Chromosome"/>
</dbReference>
<protein>
    <submittedName>
        <fullName evidence="1">Uncharacterized protein</fullName>
    </submittedName>
</protein>
<accession>A0A7G5C3F2</accession>